<proteinExistence type="predicted"/>
<dbReference type="GO" id="GO:0043565">
    <property type="term" value="F:sequence-specific DNA binding"/>
    <property type="evidence" value="ECO:0007669"/>
    <property type="project" value="InterPro"/>
</dbReference>
<dbReference type="PROSITE" id="PS00041">
    <property type="entry name" value="HTH_ARAC_FAMILY_1"/>
    <property type="match status" value="1"/>
</dbReference>
<dbReference type="InterPro" id="IPR018060">
    <property type="entry name" value="HTH_AraC"/>
</dbReference>
<dbReference type="SUPFAM" id="SSF46689">
    <property type="entry name" value="Homeodomain-like"/>
    <property type="match status" value="2"/>
</dbReference>
<keyword evidence="2" id="KW-0238">DNA-binding</keyword>
<dbReference type="InterPro" id="IPR002818">
    <property type="entry name" value="DJ-1/PfpI"/>
</dbReference>
<dbReference type="Proteomes" id="UP000639775">
    <property type="component" value="Unassembled WGS sequence"/>
</dbReference>
<evidence type="ECO:0000256" key="1">
    <source>
        <dbReference type="ARBA" id="ARBA00023015"/>
    </source>
</evidence>
<sequence>MPNWTIPGSNPVRIGLLVFDAFSNLCLANCLEPLRAANTLARKPAFDWQILTCDGAPSLSSSGLQVVPDAALRDIGPLDYLLVLAGYTHETHDTPATRRALRNAAAKAGTVVGLDAGPWLLASAGVLTGRRATIHWDLLDAFRDTFPDIEVEQARVLRDGRRWSCAGAMSALDLTMGLIADHLGLSIRLEAEALFIQGDLPLDAAHGRQAVSDPLVRQALALMRDNVETPMPLSAVARALSCQPRTLDRRFRARLGAPPGVVYRDLRLAAAQRLLETTTLSVAETAMRCGYDSPAALSRAVRRRYGMTPSELRGGS</sequence>
<dbReference type="Pfam" id="PF01965">
    <property type="entry name" value="DJ-1_PfpI"/>
    <property type="match status" value="1"/>
</dbReference>
<accession>A0A967BGU9</accession>
<evidence type="ECO:0000313" key="6">
    <source>
        <dbReference type="Proteomes" id="UP000639775"/>
    </source>
</evidence>
<dbReference type="InterPro" id="IPR009057">
    <property type="entry name" value="Homeodomain-like_sf"/>
</dbReference>
<dbReference type="CDD" id="cd03136">
    <property type="entry name" value="GATase1_AraC_ArgR_like"/>
    <property type="match status" value="1"/>
</dbReference>
<dbReference type="Pfam" id="PF12833">
    <property type="entry name" value="HTH_18"/>
    <property type="match status" value="1"/>
</dbReference>
<dbReference type="Gene3D" id="1.10.10.60">
    <property type="entry name" value="Homeodomain-like"/>
    <property type="match status" value="1"/>
</dbReference>
<dbReference type="GO" id="GO:0003700">
    <property type="term" value="F:DNA-binding transcription factor activity"/>
    <property type="evidence" value="ECO:0007669"/>
    <property type="project" value="InterPro"/>
</dbReference>
<dbReference type="RefSeq" id="WP_167200464.1">
    <property type="nucleotide sequence ID" value="NZ_JAAORB010000067.1"/>
</dbReference>
<keyword evidence="6" id="KW-1185">Reference proteome</keyword>
<dbReference type="PANTHER" id="PTHR43130:SF3">
    <property type="entry name" value="HTH-TYPE TRANSCRIPTIONAL REGULATOR RV1931C"/>
    <property type="match status" value="1"/>
</dbReference>
<dbReference type="AlphaFoldDB" id="A0A967BGU9"/>
<keyword evidence="1" id="KW-0805">Transcription regulation</keyword>
<keyword evidence="3" id="KW-0804">Transcription</keyword>
<dbReference type="InterPro" id="IPR018062">
    <property type="entry name" value="HTH_AraC-typ_CS"/>
</dbReference>
<comment type="caution">
    <text evidence="5">The sequence shown here is derived from an EMBL/GenBank/DDBJ whole genome shotgun (WGS) entry which is preliminary data.</text>
</comment>
<dbReference type="EMBL" id="JAAORB010000067">
    <property type="protein sequence ID" value="NHQ76041.1"/>
    <property type="molecule type" value="Genomic_DNA"/>
</dbReference>
<organism evidence="5 6">
    <name type="scientific">Roseovarius gahaiensis</name>
    <dbReference type="NCBI Taxonomy" id="2716691"/>
    <lineage>
        <taxon>Bacteria</taxon>
        <taxon>Pseudomonadati</taxon>
        <taxon>Pseudomonadota</taxon>
        <taxon>Alphaproteobacteria</taxon>
        <taxon>Rhodobacterales</taxon>
        <taxon>Roseobacteraceae</taxon>
        <taxon>Roseovarius</taxon>
    </lineage>
</organism>
<dbReference type="SUPFAM" id="SSF52317">
    <property type="entry name" value="Class I glutamine amidotransferase-like"/>
    <property type="match status" value="1"/>
</dbReference>
<dbReference type="Gene3D" id="3.40.50.880">
    <property type="match status" value="1"/>
</dbReference>
<evidence type="ECO:0000256" key="2">
    <source>
        <dbReference type="ARBA" id="ARBA00023125"/>
    </source>
</evidence>
<feature type="domain" description="HTH araC/xylS-type" evidence="4">
    <location>
        <begin position="217"/>
        <end position="315"/>
    </location>
</feature>
<dbReference type="PANTHER" id="PTHR43130">
    <property type="entry name" value="ARAC-FAMILY TRANSCRIPTIONAL REGULATOR"/>
    <property type="match status" value="1"/>
</dbReference>
<gene>
    <name evidence="5" type="ORF">HAT86_16475</name>
</gene>
<dbReference type="PROSITE" id="PS01124">
    <property type="entry name" value="HTH_ARAC_FAMILY_2"/>
    <property type="match status" value="1"/>
</dbReference>
<reference evidence="5" key="1">
    <citation type="submission" date="2020-03" db="EMBL/GenBank/DDBJ databases">
        <title>Roseovarius gahaiensis sp. nov., isolated from Gahai Saline Lake, China.</title>
        <authorList>
            <person name="Sun X."/>
        </authorList>
    </citation>
    <scope>NUCLEOTIDE SEQUENCE</scope>
    <source>
        <strain evidence="5">GH877</strain>
    </source>
</reference>
<evidence type="ECO:0000259" key="4">
    <source>
        <dbReference type="PROSITE" id="PS01124"/>
    </source>
</evidence>
<evidence type="ECO:0000256" key="3">
    <source>
        <dbReference type="ARBA" id="ARBA00023163"/>
    </source>
</evidence>
<dbReference type="SMART" id="SM00342">
    <property type="entry name" value="HTH_ARAC"/>
    <property type="match status" value="1"/>
</dbReference>
<protein>
    <submittedName>
        <fullName evidence="5">GlxA family transcriptional regulator</fullName>
    </submittedName>
</protein>
<dbReference type="InterPro" id="IPR029062">
    <property type="entry name" value="Class_I_gatase-like"/>
</dbReference>
<evidence type="ECO:0000313" key="5">
    <source>
        <dbReference type="EMBL" id="NHQ76041.1"/>
    </source>
</evidence>
<dbReference type="InterPro" id="IPR052158">
    <property type="entry name" value="INH-QAR"/>
</dbReference>
<name>A0A967BGU9_9RHOB</name>